<evidence type="ECO:0000313" key="2">
    <source>
        <dbReference type="Proteomes" id="UP000263642"/>
    </source>
</evidence>
<dbReference type="EMBL" id="DQAY01000056">
    <property type="protein sequence ID" value="HCO23304.1"/>
    <property type="molecule type" value="Genomic_DNA"/>
</dbReference>
<dbReference type="AlphaFoldDB" id="A0A3D3R375"/>
<reference evidence="1 2" key="1">
    <citation type="journal article" date="2018" name="Nat. Biotechnol.">
        <title>A standardized bacterial taxonomy based on genome phylogeny substantially revises the tree of life.</title>
        <authorList>
            <person name="Parks D.H."/>
            <person name="Chuvochina M."/>
            <person name="Waite D.W."/>
            <person name="Rinke C."/>
            <person name="Skarshewski A."/>
            <person name="Chaumeil P.A."/>
            <person name="Hugenholtz P."/>
        </authorList>
    </citation>
    <scope>NUCLEOTIDE SEQUENCE [LARGE SCALE GENOMIC DNA]</scope>
    <source>
        <strain evidence="1">UBA9375</strain>
    </source>
</reference>
<sequence>MFEFEDHNSLEEQLLQAGAGTAVHLRDGHRQQVLEAARQAGNHRQRQRRWIVCSMLFVCCGLFWCLRGSGSTSPQASGWSKALYIKGNEVLGISLATRQSAAIKTDWNSVQATLKHSGEWGLVDAVVQFRNERAGTIEQIFHRGD</sequence>
<dbReference type="Proteomes" id="UP000263642">
    <property type="component" value="Unassembled WGS sequence"/>
</dbReference>
<organism evidence="1 2">
    <name type="scientific">Gimesia maris</name>
    <dbReference type="NCBI Taxonomy" id="122"/>
    <lineage>
        <taxon>Bacteria</taxon>
        <taxon>Pseudomonadati</taxon>
        <taxon>Planctomycetota</taxon>
        <taxon>Planctomycetia</taxon>
        <taxon>Planctomycetales</taxon>
        <taxon>Planctomycetaceae</taxon>
        <taxon>Gimesia</taxon>
    </lineage>
</organism>
<comment type="caution">
    <text evidence="1">The sequence shown here is derived from an EMBL/GenBank/DDBJ whole genome shotgun (WGS) entry which is preliminary data.</text>
</comment>
<proteinExistence type="predicted"/>
<gene>
    <name evidence="1" type="ORF">DIT97_09715</name>
</gene>
<evidence type="ECO:0000313" key="1">
    <source>
        <dbReference type="EMBL" id="HCO23304.1"/>
    </source>
</evidence>
<protein>
    <submittedName>
        <fullName evidence="1">Uncharacterized protein</fullName>
    </submittedName>
</protein>
<accession>A0A3D3R375</accession>
<name>A0A3D3R375_9PLAN</name>